<dbReference type="PROSITE" id="PS01129">
    <property type="entry name" value="PSI_RLU"/>
    <property type="match status" value="1"/>
</dbReference>
<dbReference type="Gene3D" id="3.30.2350.10">
    <property type="entry name" value="Pseudouridine synthase"/>
    <property type="match status" value="1"/>
</dbReference>
<dbReference type="InterPro" id="IPR006225">
    <property type="entry name" value="PsdUridine_synth_RluC/D"/>
</dbReference>
<dbReference type="PANTHER" id="PTHR21600:SF44">
    <property type="entry name" value="RIBOSOMAL LARGE SUBUNIT PSEUDOURIDINE SYNTHASE D"/>
    <property type="match status" value="1"/>
</dbReference>
<keyword evidence="3 5" id="KW-0413">Isomerase</keyword>
<comment type="caution">
    <text evidence="7">The sequence shown here is derived from an EMBL/GenBank/DDBJ whole genome shotgun (WGS) entry which is preliminary data.</text>
</comment>
<proteinExistence type="inferred from homology"/>
<name>A0ABX2SZ76_9BACL</name>
<comment type="similarity">
    <text evidence="2 5">Belongs to the pseudouridine synthase RluA family.</text>
</comment>
<dbReference type="SMART" id="SM00363">
    <property type="entry name" value="S4"/>
    <property type="match status" value="1"/>
</dbReference>
<evidence type="ECO:0000313" key="8">
    <source>
        <dbReference type="Proteomes" id="UP000531840"/>
    </source>
</evidence>
<protein>
    <recommendedName>
        <fullName evidence="5">Pseudouridine synthase</fullName>
        <ecNumber evidence="5">5.4.99.-</ecNumber>
    </recommendedName>
</protein>
<dbReference type="EC" id="5.4.99.-" evidence="5"/>
<dbReference type="Pfam" id="PF00849">
    <property type="entry name" value="PseudoU_synth_2"/>
    <property type="match status" value="1"/>
</dbReference>
<dbReference type="CDD" id="cd00165">
    <property type="entry name" value="S4"/>
    <property type="match status" value="1"/>
</dbReference>
<dbReference type="InterPro" id="IPR002942">
    <property type="entry name" value="S4_RNA-bd"/>
</dbReference>
<dbReference type="NCBIfam" id="TIGR00005">
    <property type="entry name" value="rluA_subfam"/>
    <property type="match status" value="1"/>
</dbReference>
<dbReference type="InterPro" id="IPR020103">
    <property type="entry name" value="PsdUridine_synth_cat_dom_sf"/>
</dbReference>
<dbReference type="InterPro" id="IPR006224">
    <property type="entry name" value="PsdUridine_synth_RluA-like_CS"/>
</dbReference>
<evidence type="ECO:0000313" key="7">
    <source>
        <dbReference type="EMBL" id="NYS47676.1"/>
    </source>
</evidence>
<dbReference type="Pfam" id="PF01479">
    <property type="entry name" value="S4"/>
    <property type="match status" value="1"/>
</dbReference>
<dbReference type="CDD" id="cd02869">
    <property type="entry name" value="PseudoU_synth_RluA_like"/>
    <property type="match status" value="1"/>
</dbReference>
<keyword evidence="4" id="KW-0694">RNA-binding</keyword>
<dbReference type="SUPFAM" id="SSF55174">
    <property type="entry name" value="Alpha-L RNA-binding motif"/>
    <property type="match status" value="1"/>
</dbReference>
<gene>
    <name evidence="7" type="ORF">HZY85_05655</name>
</gene>
<evidence type="ECO:0000256" key="3">
    <source>
        <dbReference type="ARBA" id="ARBA00023235"/>
    </source>
</evidence>
<dbReference type="InterPro" id="IPR036986">
    <property type="entry name" value="S4_RNA-bd_sf"/>
</dbReference>
<accession>A0ABX2SZ76</accession>
<evidence type="ECO:0000259" key="6">
    <source>
        <dbReference type="SMART" id="SM00363"/>
    </source>
</evidence>
<comment type="catalytic activity">
    <reaction evidence="1 5">
        <text>a uridine in RNA = a pseudouridine in RNA</text>
        <dbReference type="Rhea" id="RHEA:48348"/>
        <dbReference type="Rhea" id="RHEA-COMP:12068"/>
        <dbReference type="Rhea" id="RHEA-COMP:12069"/>
        <dbReference type="ChEBI" id="CHEBI:65314"/>
        <dbReference type="ChEBI" id="CHEBI:65315"/>
    </reaction>
</comment>
<evidence type="ECO:0000256" key="1">
    <source>
        <dbReference type="ARBA" id="ARBA00000073"/>
    </source>
</evidence>
<feature type="domain" description="RNA-binding S4" evidence="6">
    <location>
        <begin position="14"/>
        <end position="78"/>
    </location>
</feature>
<dbReference type="PROSITE" id="PS50889">
    <property type="entry name" value="S4"/>
    <property type="match status" value="1"/>
</dbReference>
<dbReference type="SUPFAM" id="SSF55120">
    <property type="entry name" value="Pseudouridine synthase"/>
    <property type="match status" value="1"/>
</dbReference>
<evidence type="ECO:0000256" key="5">
    <source>
        <dbReference type="RuleBase" id="RU362028"/>
    </source>
</evidence>
<keyword evidence="8" id="KW-1185">Reference proteome</keyword>
<reference evidence="7 8" key="1">
    <citation type="submission" date="2020-07" db="EMBL/GenBank/DDBJ databases">
        <title>MOT database genomes.</title>
        <authorList>
            <person name="Joseph S."/>
            <person name="Aduse-Opoku J."/>
            <person name="Hashim A."/>
            <person name="Wade W."/>
            <person name="Curtis M."/>
        </authorList>
    </citation>
    <scope>NUCLEOTIDE SEQUENCE [LARGE SCALE GENOMIC DNA]</scope>
    <source>
        <strain evidence="7 8">CIP 106318</strain>
    </source>
</reference>
<dbReference type="InterPro" id="IPR050188">
    <property type="entry name" value="RluA_PseudoU_synthase"/>
</dbReference>
<dbReference type="RefSeq" id="WP_179941464.1">
    <property type="nucleotide sequence ID" value="NZ_JACBYF010000010.1"/>
</dbReference>
<comment type="function">
    <text evidence="5">Responsible for synthesis of pseudouridine from uracil.</text>
</comment>
<sequence length="300" mass="34683">MEKKEILFTNTNSERIDKFLLSQLQDFSRTNIQNLISEDYILVNEKPVKSNYKLKENDKITIKFKEADELDVVKQDIPIKIFYEDDYLIVINKDKGMVVHPSAGHKDGTLVNALMYHSEKLSSINGVIRPGIVHRIDKDTSGLLIVAKDDTTHIKLSEMISKKEVKRKYYALVHGVIKHDYGTIDAPIARNPKERKEMAVIDEGKPSITHFKVIERFEKYTLIECELETGRTHQIRVHMKYINFPLVGDLVYGPRKTMNTNGQMLHSKTLEFVHPITNKTIFLDSDLPEYFNEVLNGLEH</sequence>
<dbReference type="Gene3D" id="3.10.290.10">
    <property type="entry name" value="RNA-binding S4 domain"/>
    <property type="match status" value="1"/>
</dbReference>
<evidence type="ECO:0000256" key="4">
    <source>
        <dbReference type="PROSITE-ProRule" id="PRU00182"/>
    </source>
</evidence>
<evidence type="ECO:0000256" key="2">
    <source>
        <dbReference type="ARBA" id="ARBA00010876"/>
    </source>
</evidence>
<dbReference type="InterPro" id="IPR006145">
    <property type="entry name" value="PsdUridine_synth_RsuA/RluA"/>
</dbReference>
<dbReference type="Proteomes" id="UP000531840">
    <property type="component" value="Unassembled WGS sequence"/>
</dbReference>
<dbReference type="EMBL" id="JACBYF010000010">
    <property type="protein sequence ID" value="NYS47676.1"/>
    <property type="molecule type" value="Genomic_DNA"/>
</dbReference>
<organism evidence="7 8">
    <name type="scientific">Gemelliphila palaticanis</name>
    <dbReference type="NCBI Taxonomy" id="81950"/>
    <lineage>
        <taxon>Bacteria</taxon>
        <taxon>Bacillati</taxon>
        <taxon>Bacillota</taxon>
        <taxon>Bacilli</taxon>
        <taxon>Bacillales</taxon>
        <taxon>Gemellaceae</taxon>
        <taxon>Gemelliphila</taxon>
    </lineage>
</organism>
<dbReference type="PANTHER" id="PTHR21600">
    <property type="entry name" value="MITOCHONDRIAL RNA PSEUDOURIDINE SYNTHASE"/>
    <property type="match status" value="1"/>
</dbReference>